<reference evidence="2 3" key="1">
    <citation type="submission" date="2020-08" db="EMBL/GenBank/DDBJ databases">
        <title>Genomic Encyclopedia of Archaeal and Bacterial Type Strains, Phase II (KMG-II): from individual species to whole genera.</title>
        <authorList>
            <person name="Goeker M."/>
        </authorList>
    </citation>
    <scope>NUCLEOTIDE SEQUENCE [LARGE SCALE GENOMIC DNA]</scope>
    <source>
        <strain evidence="2 3">DSM 43850</strain>
    </source>
</reference>
<sequence>MRRSLLITALLAGAMTCPVQAHAAAACTWQGTALSLPNSQNGSVTATNGAGTLAGYGVLTTVPTSVTHLVAWRNGAYTDYGKPDAGYASSPQAIDKSGTVVGTSRFSYMAYLSKAIRAVPGKKVEFLPQFQDYAYASANQIADNGDIYGWASKRTAEPTIGLRWPADKPGTVEQVPGVANPVAIDHDGAALTGTAVVRGGVARKLGTLPGLTGIYPQDISNGRVVGVGDYNGKPVGLYWDQQLAVHVLPNSSYSTYTGYSAFAINRNGLITGRVDEAHGGNDHDGTGYGVWNQGAFVSTFGDLAHDYPGVVGEDGVVGGARYDDNRKAHPYSWRCG</sequence>
<evidence type="ECO:0000313" key="3">
    <source>
        <dbReference type="Proteomes" id="UP000517916"/>
    </source>
</evidence>
<feature type="chain" id="PRO_5047012402" evidence="1">
    <location>
        <begin position="24"/>
        <end position="336"/>
    </location>
</feature>
<evidence type="ECO:0000313" key="2">
    <source>
        <dbReference type="EMBL" id="MBA8924866.1"/>
    </source>
</evidence>
<keyword evidence="3" id="KW-1185">Reference proteome</keyword>
<feature type="signal peptide" evidence="1">
    <location>
        <begin position="1"/>
        <end position="23"/>
    </location>
</feature>
<protein>
    <submittedName>
        <fullName evidence="2">Membrane protein</fullName>
    </submittedName>
</protein>
<comment type="caution">
    <text evidence="2">The sequence shown here is derived from an EMBL/GenBank/DDBJ whole genome shotgun (WGS) entry which is preliminary data.</text>
</comment>
<dbReference type="PROSITE" id="PS51257">
    <property type="entry name" value="PROKAR_LIPOPROTEIN"/>
    <property type="match status" value="1"/>
</dbReference>
<dbReference type="Proteomes" id="UP000517916">
    <property type="component" value="Unassembled WGS sequence"/>
</dbReference>
<gene>
    <name evidence="2" type="ORF">BC739_002065</name>
</gene>
<evidence type="ECO:0000256" key="1">
    <source>
        <dbReference type="SAM" id="SignalP"/>
    </source>
</evidence>
<proteinExistence type="predicted"/>
<name>A0ABR6BDB3_9PSEU</name>
<accession>A0ABR6BDB3</accession>
<dbReference type="RefSeq" id="WP_182837106.1">
    <property type="nucleotide sequence ID" value="NZ_BAAABQ010000010.1"/>
</dbReference>
<organism evidence="2 3">
    <name type="scientific">Kutzneria viridogrisea</name>
    <dbReference type="NCBI Taxonomy" id="47990"/>
    <lineage>
        <taxon>Bacteria</taxon>
        <taxon>Bacillati</taxon>
        <taxon>Actinomycetota</taxon>
        <taxon>Actinomycetes</taxon>
        <taxon>Pseudonocardiales</taxon>
        <taxon>Pseudonocardiaceae</taxon>
        <taxon>Kutzneria</taxon>
    </lineage>
</organism>
<keyword evidence="1" id="KW-0732">Signal</keyword>
<dbReference type="EMBL" id="JACJID010000002">
    <property type="protein sequence ID" value="MBA8924866.1"/>
    <property type="molecule type" value="Genomic_DNA"/>
</dbReference>